<comment type="caution">
    <text evidence="1">The sequence shown here is derived from an EMBL/GenBank/DDBJ whole genome shotgun (WGS) entry which is preliminary data.</text>
</comment>
<reference evidence="2" key="1">
    <citation type="journal article" date="2018" name="Proc. Natl. Acad. Sci. U.S.A.">
        <title>Linking secondary metabolites to gene clusters through genome sequencing of six diverse Aspergillus species.</title>
        <authorList>
            <person name="Kaerboelling I."/>
            <person name="Vesth T.C."/>
            <person name="Frisvad J.C."/>
            <person name="Nybo J.L."/>
            <person name="Theobald S."/>
            <person name="Kuo A."/>
            <person name="Bowyer P."/>
            <person name="Matsuda Y."/>
            <person name="Mondo S."/>
            <person name="Lyhne E.K."/>
            <person name="Kogle M.E."/>
            <person name="Clum A."/>
            <person name="Lipzen A."/>
            <person name="Salamov A."/>
            <person name="Ngan C.Y."/>
            <person name="Daum C."/>
            <person name="Chiniquy J."/>
            <person name="Barry K."/>
            <person name="LaButti K."/>
            <person name="Haridas S."/>
            <person name="Simmons B.A."/>
            <person name="Magnuson J.K."/>
            <person name="Mortensen U.H."/>
            <person name="Larsen T.O."/>
            <person name="Grigoriev I.V."/>
            <person name="Baker S.E."/>
            <person name="Andersen M.R."/>
        </authorList>
    </citation>
    <scope>NUCLEOTIDE SEQUENCE [LARGE SCALE GENOMIC DNA]</scope>
    <source>
        <strain evidence="2">IBT 16806</strain>
    </source>
</reference>
<dbReference type="AlphaFoldDB" id="A0A2I1CPE4"/>
<organism evidence="1 2">
    <name type="scientific">Aspergillus novofumigatus (strain IBT 16806)</name>
    <dbReference type="NCBI Taxonomy" id="1392255"/>
    <lineage>
        <taxon>Eukaryota</taxon>
        <taxon>Fungi</taxon>
        <taxon>Dikarya</taxon>
        <taxon>Ascomycota</taxon>
        <taxon>Pezizomycotina</taxon>
        <taxon>Eurotiomycetes</taxon>
        <taxon>Eurotiomycetidae</taxon>
        <taxon>Eurotiales</taxon>
        <taxon>Aspergillaceae</taxon>
        <taxon>Aspergillus</taxon>
        <taxon>Aspergillus subgen. Fumigati</taxon>
    </lineage>
</organism>
<proteinExistence type="predicted"/>
<sequence length="183" mass="20558">MLKPQGPRLFAITYSATSNETSIAARSTIVLNQWPRSLAATAQSRGLKTLWALIHRSLHQSTYCALHSSYCQRRRPHGNETAKSYRELKTKPYTIGNRYKKIVARYCSAYNAMNGCELPANLVPLHTSSFALAGKCSGRRERIKSVVVSFQCLGFMNHRPSIALNEELLFISISSTAKFFQLL</sequence>
<protein>
    <submittedName>
        <fullName evidence="1">Uncharacterized protein</fullName>
    </submittedName>
</protein>
<dbReference type="RefSeq" id="XP_024688099.1">
    <property type="nucleotide sequence ID" value="XM_024830888.1"/>
</dbReference>
<dbReference type="Proteomes" id="UP000234474">
    <property type="component" value="Unassembled WGS sequence"/>
</dbReference>
<dbReference type="EMBL" id="MSZS01000001">
    <property type="protein sequence ID" value="PKX99504.1"/>
    <property type="molecule type" value="Genomic_DNA"/>
</dbReference>
<evidence type="ECO:0000313" key="2">
    <source>
        <dbReference type="Proteomes" id="UP000234474"/>
    </source>
</evidence>
<dbReference type="VEuPathDB" id="FungiDB:P174DRAFT_49654"/>
<name>A0A2I1CPE4_ASPN1</name>
<dbReference type="GeneID" id="36538225"/>
<evidence type="ECO:0000313" key="1">
    <source>
        <dbReference type="EMBL" id="PKX99504.1"/>
    </source>
</evidence>
<keyword evidence="2" id="KW-1185">Reference proteome</keyword>
<accession>A0A2I1CPE4</accession>
<gene>
    <name evidence="1" type="ORF">P174DRAFT_49654</name>
</gene>